<dbReference type="AlphaFoldDB" id="F0WAX4"/>
<accession>F0WAX4</accession>
<feature type="region of interest" description="Disordered" evidence="2">
    <location>
        <begin position="169"/>
        <end position="202"/>
    </location>
</feature>
<organism evidence="3">
    <name type="scientific">Albugo laibachii Nc14</name>
    <dbReference type="NCBI Taxonomy" id="890382"/>
    <lineage>
        <taxon>Eukaryota</taxon>
        <taxon>Sar</taxon>
        <taxon>Stramenopiles</taxon>
        <taxon>Oomycota</taxon>
        <taxon>Peronosporomycetes</taxon>
        <taxon>Albuginales</taxon>
        <taxon>Albuginaceae</taxon>
        <taxon>Albugo</taxon>
    </lineage>
</organism>
<feature type="region of interest" description="Disordered" evidence="2">
    <location>
        <begin position="64"/>
        <end position="92"/>
    </location>
</feature>
<proteinExistence type="predicted"/>
<feature type="coiled-coil region" evidence="1">
    <location>
        <begin position="230"/>
        <end position="264"/>
    </location>
</feature>
<gene>
    <name evidence="3" type="primary">AlNc14C48G3835</name>
    <name evidence="4" type="synonym">AlNc14C50G3955</name>
    <name evidence="3" type="ORF">ALNC14_044390</name>
    <name evidence="4" type="ORF">ALNC14_045740</name>
</gene>
<dbReference type="EMBL" id="FR824095">
    <property type="protein sequence ID" value="CCA18431.1"/>
    <property type="molecule type" value="Genomic_DNA"/>
</dbReference>
<keyword evidence="1" id="KW-0175">Coiled coil</keyword>
<evidence type="ECO:0000256" key="1">
    <source>
        <dbReference type="SAM" id="Coils"/>
    </source>
</evidence>
<sequence length="272" mass="29257">MRTSTTATKRPAWNTSTRTAIPATRIAPASANNSTPSALKRVGGGFAKKTISSEAVQRRTPAIVPPTTTTTRTNTTSSTSTSTVTRRGGDSVSRAARTVIPRLVQPQTAINRTTRTARNVTTGNPASARLARDRTVRSKPQTGAQAIAQMTAPMVSPTQTAINRTTHPTRNVTTRKPTPAHLTRDRTVRSTPQAGAQPRAQTTAPMVSLTPVTCSIQTTRTPIIAEVIQSSQLEKRNEELSRALEDESARLNDALQTISELNAKVIYLDKQL</sequence>
<dbReference type="EMBL" id="FR824093">
    <property type="protein sequence ID" value="CCA18296.1"/>
    <property type="molecule type" value="Genomic_DNA"/>
</dbReference>
<reference evidence="3" key="1">
    <citation type="journal article" date="2011" name="PLoS Biol.">
        <title>Gene gain and loss during evolution of obligate parasitism in the white rust pathogen of Arabidopsis thaliana.</title>
        <authorList>
            <person name="Kemen E."/>
            <person name="Gardiner A."/>
            <person name="Schultz-Larsen T."/>
            <person name="Kemen A.C."/>
            <person name="Balmuth A.L."/>
            <person name="Robert-Seilaniantz A."/>
            <person name="Bailey K."/>
            <person name="Holub E."/>
            <person name="Studholme D.J."/>
            <person name="Maclean D."/>
            <person name="Jones J.D."/>
        </authorList>
    </citation>
    <scope>NUCLEOTIDE SEQUENCE</scope>
</reference>
<dbReference type="HOGENOM" id="CLU_1024578_0_0_1"/>
<evidence type="ECO:0000313" key="4">
    <source>
        <dbReference type="EMBL" id="CCA18431.1"/>
    </source>
</evidence>
<evidence type="ECO:0000256" key="2">
    <source>
        <dbReference type="SAM" id="MobiDB-lite"/>
    </source>
</evidence>
<feature type="compositionally biased region" description="Low complexity" evidence="2">
    <location>
        <begin position="67"/>
        <end position="86"/>
    </location>
</feature>
<feature type="compositionally biased region" description="Polar residues" evidence="2">
    <location>
        <begin position="189"/>
        <end position="202"/>
    </location>
</feature>
<evidence type="ECO:0000313" key="3">
    <source>
        <dbReference type="EMBL" id="CCA18296.1"/>
    </source>
</evidence>
<name>F0WAX4_9STRA</name>
<reference evidence="3" key="2">
    <citation type="submission" date="2011-02" db="EMBL/GenBank/DDBJ databases">
        <authorList>
            <person name="MacLean D."/>
        </authorList>
    </citation>
    <scope>NUCLEOTIDE SEQUENCE</scope>
</reference>
<protein>
    <submittedName>
        <fullName evidence="3">AlNc14C48G3835 protein</fullName>
    </submittedName>
    <submittedName>
        <fullName evidence="4">AlNc14C50G3955 protein</fullName>
    </submittedName>
</protein>